<evidence type="ECO:0000313" key="2">
    <source>
        <dbReference type="EMBL" id="QBG36725.1"/>
    </source>
</evidence>
<dbReference type="KEGG" id="lsd:EMK97_13860"/>
<keyword evidence="3" id="KW-1185">Reference proteome</keyword>
<proteinExistence type="predicted"/>
<feature type="signal peptide" evidence="1">
    <location>
        <begin position="1"/>
        <end position="19"/>
    </location>
</feature>
<evidence type="ECO:0000256" key="1">
    <source>
        <dbReference type="SAM" id="SignalP"/>
    </source>
</evidence>
<dbReference type="RefSeq" id="WP_130603148.1">
    <property type="nucleotide sequence ID" value="NZ_CP034759.1"/>
</dbReference>
<dbReference type="AlphaFoldDB" id="A0A4P6PAP9"/>
<evidence type="ECO:0000313" key="3">
    <source>
        <dbReference type="Proteomes" id="UP000290244"/>
    </source>
</evidence>
<keyword evidence="1" id="KW-0732">Signal</keyword>
<dbReference type="EMBL" id="CP034759">
    <property type="protein sequence ID" value="QBG36725.1"/>
    <property type="molecule type" value="Genomic_DNA"/>
</dbReference>
<feature type="chain" id="PRO_5020384912" description="Periplasmic heavy metal sensor" evidence="1">
    <location>
        <begin position="20"/>
        <end position="140"/>
    </location>
</feature>
<accession>A0A4P6PAP9</accession>
<evidence type="ECO:0008006" key="4">
    <source>
        <dbReference type="Google" id="ProtNLM"/>
    </source>
</evidence>
<organism evidence="2 3">
    <name type="scientific">Litorilituus sediminis</name>
    <dbReference type="NCBI Taxonomy" id="718192"/>
    <lineage>
        <taxon>Bacteria</taxon>
        <taxon>Pseudomonadati</taxon>
        <taxon>Pseudomonadota</taxon>
        <taxon>Gammaproteobacteria</taxon>
        <taxon>Alteromonadales</taxon>
        <taxon>Colwelliaceae</taxon>
        <taxon>Litorilituus</taxon>
    </lineage>
</organism>
<reference evidence="2 3" key="1">
    <citation type="submission" date="2018-12" db="EMBL/GenBank/DDBJ databases">
        <title>Complete genome of Litorilituus sediminis.</title>
        <authorList>
            <person name="Liu A."/>
            <person name="Rong J."/>
        </authorList>
    </citation>
    <scope>NUCLEOTIDE SEQUENCE [LARGE SCALE GENOMIC DNA]</scope>
    <source>
        <strain evidence="2 3">JCM 17549</strain>
    </source>
</reference>
<name>A0A4P6PAP9_9GAMM</name>
<protein>
    <recommendedName>
        <fullName evidence="4">Periplasmic heavy metal sensor</fullName>
    </recommendedName>
</protein>
<gene>
    <name evidence="2" type="ORF">EMK97_13860</name>
</gene>
<sequence>MKPLLTIVLLLFIPLSTFANPMKQVAQVNPIPMFMPYLVKKAELLKLTAEQVAAFAKWRADNMAPAVEAANIITSGQRAITLATLNGDSAAKVQQLLTDVANARADLAARTLRCHEYTQSVLNESQWQQLVDLYKADINN</sequence>
<dbReference type="Proteomes" id="UP000290244">
    <property type="component" value="Chromosome"/>
</dbReference>